<dbReference type="Proteomes" id="UP000002064">
    <property type="component" value="Chromosome"/>
</dbReference>
<proteinExistence type="predicted"/>
<keyword evidence="2" id="KW-1185">Reference proteome</keyword>
<gene>
    <name evidence="1" type="ordered locus">Tmath_2076</name>
</gene>
<reference evidence="1 2" key="1">
    <citation type="submission" date="2010-05" db="EMBL/GenBank/DDBJ databases">
        <title>Complete sequence of Thermoanaerobacter mathranii subsp. mathranii mathranii str. A3.</title>
        <authorList>
            <consortium name="US DOE Joint Genome Institute"/>
            <person name="Lucas S."/>
            <person name="Copeland A."/>
            <person name="Lapidus A."/>
            <person name="Cheng J.-F."/>
            <person name="Bruce D."/>
            <person name="Goodwin L."/>
            <person name="Pitluck S."/>
            <person name="Held B."/>
            <person name="Detter J.C."/>
            <person name="Han C."/>
            <person name="Tapia R."/>
            <person name="Land M."/>
            <person name="Hauser L."/>
            <person name="Kyrpides N."/>
            <person name="Mikhailova N."/>
            <person name="Zhou J."/>
            <person name="Hemme C."/>
            <person name="Woyke T."/>
        </authorList>
    </citation>
    <scope>NUCLEOTIDE SEQUENCE [LARGE SCALE GENOMIC DNA]</scope>
    <source>
        <strain evidence="1 2">A3</strain>
    </source>
</reference>
<accession>A0ABM5LSD9</accession>
<name>A0ABM5LSD9_THEM3</name>
<evidence type="ECO:0000313" key="2">
    <source>
        <dbReference type="Proteomes" id="UP000002064"/>
    </source>
</evidence>
<dbReference type="EMBL" id="CP002032">
    <property type="protein sequence ID" value="ADH61750.1"/>
    <property type="molecule type" value="Genomic_DNA"/>
</dbReference>
<protein>
    <submittedName>
        <fullName evidence="1">Uncharacterized protein</fullName>
    </submittedName>
</protein>
<sequence length="216" mass="25449">MKVAWSATHREFLLSDGYYFSGLYKELSKKGVIMEEVEDFDKLFEYDVIVFNYPENPFTDEEKKEIRKLLESYKKKIIFTTHFRNKDGVSEICNGITRDYGIYILPEGVKDEKFYLEDDFLIITTDNIELYNQDVKEVVFPYAAPLHIEDEVDVVLRGRETSFTDSNKNSPILIAQKRFDSGGKLMVCGSCIFWDNFSLFRFDNLRFVINMFLDME</sequence>
<dbReference type="RefSeq" id="WP_013150906.1">
    <property type="nucleotide sequence ID" value="NC_014209.1"/>
</dbReference>
<organism evidence="1 2">
    <name type="scientific">Thermoanaerobacter mathranii subsp. mathranii (strain DSM 11426 / CCUG 53645 / CIP 108742 / A3)</name>
    <dbReference type="NCBI Taxonomy" id="583358"/>
    <lineage>
        <taxon>Bacteria</taxon>
        <taxon>Bacillati</taxon>
        <taxon>Bacillota</taxon>
        <taxon>Clostridia</taxon>
        <taxon>Thermoanaerobacterales</taxon>
        <taxon>Thermoanaerobacteraceae</taxon>
        <taxon>Thermoanaerobacter</taxon>
    </lineage>
</organism>
<evidence type="ECO:0000313" key="1">
    <source>
        <dbReference type="EMBL" id="ADH61750.1"/>
    </source>
</evidence>